<name>A0A7W0CC51_9BACT</name>
<evidence type="ECO:0000313" key="2">
    <source>
        <dbReference type="Proteomes" id="UP000525298"/>
    </source>
</evidence>
<dbReference type="Proteomes" id="UP000525298">
    <property type="component" value="Unassembled WGS sequence"/>
</dbReference>
<comment type="caution">
    <text evidence="1">The sequence shown here is derived from an EMBL/GenBank/DDBJ whole genome shotgun (WGS) entry which is preliminary data.</text>
</comment>
<keyword evidence="2" id="KW-1185">Reference proteome</keyword>
<accession>A0A7W0CC51</accession>
<organism evidence="1 2">
    <name type="scientific">Desulfosalsimonas propionicica</name>
    <dbReference type="NCBI Taxonomy" id="332175"/>
    <lineage>
        <taxon>Bacteria</taxon>
        <taxon>Pseudomonadati</taxon>
        <taxon>Thermodesulfobacteriota</taxon>
        <taxon>Desulfobacteria</taxon>
        <taxon>Desulfobacterales</taxon>
        <taxon>Desulfosalsimonadaceae</taxon>
        <taxon>Desulfosalsimonas</taxon>
    </lineage>
</organism>
<dbReference type="EMBL" id="JACDUS010000015">
    <property type="protein sequence ID" value="MBA2883042.1"/>
    <property type="molecule type" value="Genomic_DNA"/>
</dbReference>
<proteinExistence type="predicted"/>
<sequence>MFTGTGIAKTFQDSRLPGIFCATFLLRSTGNAGAFQEKNLAQFSWHRNKKLAFNFANPRKAPGKRKSRKTQYDMISDSFNAC</sequence>
<dbReference type="AlphaFoldDB" id="A0A7W0CC51"/>
<reference evidence="1 2" key="1">
    <citation type="submission" date="2020-07" db="EMBL/GenBank/DDBJ databases">
        <title>Genomic Encyclopedia of Type Strains, Phase IV (KMG-IV): sequencing the most valuable type-strain genomes for metagenomic binning, comparative biology and taxonomic classification.</title>
        <authorList>
            <person name="Goeker M."/>
        </authorList>
    </citation>
    <scope>NUCLEOTIDE SEQUENCE [LARGE SCALE GENOMIC DNA]</scope>
    <source>
        <strain evidence="1 2">DSM 17721</strain>
    </source>
</reference>
<gene>
    <name evidence="1" type="ORF">HNR65_003399</name>
</gene>
<evidence type="ECO:0000313" key="1">
    <source>
        <dbReference type="EMBL" id="MBA2883042.1"/>
    </source>
</evidence>
<protein>
    <submittedName>
        <fullName evidence="1">Uncharacterized protein</fullName>
    </submittedName>
</protein>